<dbReference type="Proteomes" id="UP001597302">
    <property type="component" value="Unassembled WGS sequence"/>
</dbReference>
<accession>A0ABW4DYL2</accession>
<keyword evidence="3" id="KW-1185">Reference proteome</keyword>
<name>A0ABW4DYL2_9RHOB</name>
<evidence type="ECO:0000256" key="1">
    <source>
        <dbReference type="SAM" id="Phobius"/>
    </source>
</evidence>
<comment type="caution">
    <text evidence="2">The sequence shown here is derived from an EMBL/GenBank/DDBJ whole genome shotgun (WGS) entry which is preliminary data.</text>
</comment>
<evidence type="ECO:0000313" key="3">
    <source>
        <dbReference type="Proteomes" id="UP001597302"/>
    </source>
</evidence>
<dbReference type="EMBL" id="JBHTOQ010000035">
    <property type="protein sequence ID" value="MFD1482705.1"/>
    <property type="molecule type" value="Genomic_DNA"/>
</dbReference>
<evidence type="ECO:0000313" key="2">
    <source>
        <dbReference type="EMBL" id="MFD1482705.1"/>
    </source>
</evidence>
<proteinExistence type="predicted"/>
<sequence>MDDCRATTITTGFPMSDILYLTLGAGGFLALMAGIRALARM</sequence>
<protein>
    <submittedName>
        <fullName evidence="2">Uncharacterized protein</fullName>
    </submittedName>
</protein>
<reference evidence="3" key="1">
    <citation type="journal article" date="2019" name="Int. J. Syst. Evol. Microbiol.">
        <title>The Global Catalogue of Microorganisms (GCM) 10K type strain sequencing project: providing services to taxonomists for standard genome sequencing and annotation.</title>
        <authorList>
            <consortium name="The Broad Institute Genomics Platform"/>
            <consortium name="The Broad Institute Genome Sequencing Center for Infectious Disease"/>
            <person name="Wu L."/>
            <person name="Ma J."/>
        </authorList>
    </citation>
    <scope>NUCLEOTIDE SEQUENCE [LARGE SCALE GENOMIC DNA]</scope>
    <source>
        <strain evidence="3">CCM 8875</strain>
    </source>
</reference>
<keyword evidence="1" id="KW-0812">Transmembrane</keyword>
<dbReference type="RefSeq" id="WP_278248491.1">
    <property type="nucleotide sequence ID" value="NZ_CBCSAJ010000063.1"/>
</dbReference>
<gene>
    <name evidence="2" type="ORF">ACFQ5P_15525</name>
</gene>
<keyword evidence="1" id="KW-1133">Transmembrane helix</keyword>
<organism evidence="2 3">
    <name type="scientific">Paracoccus nototheniae</name>
    <dbReference type="NCBI Taxonomy" id="2489002"/>
    <lineage>
        <taxon>Bacteria</taxon>
        <taxon>Pseudomonadati</taxon>
        <taxon>Pseudomonadota</taxon>
        <taxon>Alphaproteobacteria</taxon>
        <taxon>Rhodobacterales</taxon>
        <taxon>Paracoccaceae</taxon>
        <taxon>Paracoccus</taxon>
    </lineage>
</organism>
<feature type="transmembrane region" description="Helical" evidence="1">
    <location>
        <begin position="18"/>
        <end position="39"/>
    </location>
</feature>
<keyword evidence="1" id="KW-0472">Membrane</keyword>